<evidence type="ECO:0000313" key="1">
    <source>
        <dbReference type="EMBL" id="KAJ7752426.1"/>
    </source>
</evidence>
<sequence length="211" mass="24119">MTRRRAAYLPFHVTIAARVRIRALLCVDHRQSGVFGEETRRNTVDQGPCSMYVFHLIEIPNPEQRFAASRRFIDERIADCIEVLPRQTPHIFIIFPEVVHKTKCGGTSDTTVRAGSGLERSVGSTRYSKDLTPLYTFCMFGRRDPEPIPHVRNDIRRITLLCGNTRILPSVKSSCGSGNLCRCWSRWLCPSPQVHSSRLRTSSRIPRRLIL</sequence>
<gene>
    <name evidence="1" type="ORF">DFH07DRAFT_825253</name>
</gene>
<keyword evidence="2" id="KW-1185">Reference proteome</keyword>
<proteinExistence type="predicted"/>
<dbReference type="EMBL" id="JARJLG010000074">
    <property type="protein sequence ID" value="KAJ7752426.1"/>
    <property type="molecule type" value="Genomic_DNA"/>
</dbReference>
<comment type="caution">
    <text evidence="1">The sequence shown here is derived from an EMBL/GenBank/DDBJ whole genome shotgun (WGS) entry which is preliminary data.</text>
</comment>
<protein>
    <submittedName>
        <fullName evidence="1">Uncharacterized protein</fullName>
    </submittedName>
</protein>
<name>A0AAD7IX73_9AGAR</name>
<organism evidence="1 2">
    <name type="scientific">Mycena maculata</name>
    <dbReference type="NCBI Taxonomy" id="230809"/>
    <lineage>
        <taxon>Eukaryota</taxon>
        <taxon>Fungi</taxon>
        <taxon>Dikarya</taxon>
        <taxon>Basidiomycota</taxon>
        <taxon>Agaricomycotina</taxon>
        <taxon>Agaricomycetes</taxon>
        <taxon>Agaricomycetidae</taxon>
        <taxon>Agaricales</taxon>
        <taxon>Marasmiineae</taxon>
        <taxon>Mycenaceae</taxon>
        <taxon>Mycena</taxon>
    </lineage>
</organism>
<accession>A0AAD7IX73</accession>
<evidence type="ECO:0000313" key="2">
    <source>
        <dbReference type="Proteomes" id="UP001215280"/>
    </source>
</evidence>
<dbReference type="AlphaFoldDB" id="A0AAD7IX73"/>
<reference evidence="1" key="1">
    <citation type="submission" date="2023-03" db="EMBL/GenBank/DDBJ databases">
        <title>Massive genome expansion in bonnet fungi (Mycena s.s.) driven by repeated elements and novel gene families across ecological guilds.</title>
        <authorList>
            <consortium name="Lawrence Berkeley National Laboratory"/>
            <person name="Harder C.B."/>
            <person name="Miyauchi S."/>
            <person name="Viragh M."/>
            <person name="Kuo A."/>
            <person name="Thoen E."/>
            <person name="Andreopoulos B."/>
            <person name="Lu D."/>
            <person name="Skrede I."/>
            <person name="Drula E."/>
            <person name="Henrissat B."/>
            <person name="Morin E."/>
            <person name="Kohler A."/>
            <person name="Barry K."/>
            <person name="LaButti K."/>
            <person name="Morin E."/>
            <person name="Salamov A."/>
            <person name="Lipzen A."/>
            <person name="Mereny Z."/>
            <person name="Hegedus B."/>
            <person name="Baldrian P."/>
            <person name="Stursova M."/>
            <person name="Weitz H."/>
            <person name="Taylor A."/>
            <person name="Grigoriev I.V."/>
            <person name="Nagy L.G."/>
            <person name="Martin F."/>
            <person name="Kauserud H."/>
        </authorList>
    </citation>
    <scope>NUCLEOTIDE SEQUENCE</scope>
    <source>
        <strain evidence="1">CBHHK188m</strain>
    </source>
</reference>
<dbReference type="Proteomes" id="UP001215280">
    <property type="component" value="Unassembled WGS sequence"/>
</dbReference>